<evidence type="ECO:0000256" key="1">
    <source>
        <dbReference type="ARBA" id="ARBA00004141"/>
    </source>
</evidence>
<reference evidence="6" key="1">
    <citation type="submission" date="2022-07" db="EMBL/GenBank/DDBJ databases">
        <title>The genome of Lyophyllum shimeji provides insight into the initial evolution of ectomycorrhizal fungal genome.</title>
        <authorList>
            <person name="Kobayashi Y."/>
            <person name="Shibata T."/>
            <person name="Hirakawa H."/>
            <person name="Shigenobu S."/>
            <person name="Nishiyama T."/>
            <person name="Yamada A."/>
            <person name="Hasebe M."/>
            <person name="Kawaguchi M."/>
        </authorList>
    </citation>
    <scope>NUCLEOTIDE SEQUENCE</scope>
    <source>
        <strain evidence="6">AT787</strain>
    </source>
</reference>
<accession>A0A9P3PQ10</accession>
<dbReference type="InterPro" id="IPR007269">
    <property type="entry name" value="ICMT_MeTrfase"/>
</dbReference>
<protein>
    <recommendedName>
        <fullName evidence="5">Protein-S-isoprenylcysteine O-methyltransferase</fullName>
        <ecNumber evidence="5">2.1.1.100</ecNumber>
    </recommendedName>
</protein>
<dbReference type="PANTHER" id="PTHR12714">
    <property type="entry name" value="PROTEIN-S ISOPRENYLCYSTEINE O-METHYLTRANSFERASE"/>
    <property type="match status" value="1"/>
</dbReference>
<feature type="transmembrane region" description="Helical" evidence="5">
    <location>
        <begin position="184"/>
        <end position="202"/>
    </location>
</feature>
<evidence type="ECO:0000256" key="2">
    <source>
        <dbReference type="ARBA" id="ARBA00022692"/>
    </source>
</evidence>
<keyword evidence="4 5" id="KW-0472">Membrane</keyword>
<proteinExistence type="inferred from homology"/>
<sequence length="235" mass="26358">MSLARVTLVLIQAACNHLACTPPNPTPQKHRYHTDEPFILQIAPLIFKIHDYVLWTCAIFETLFFLSTLSLFPAPLPLPIPSTTLICPLPSSHPPVHLTPLFVIGVLAVALGTYIRLDCFATLGHLFTFDLTVHPTHTLVTRRFYAYVRHPAYTGSMLVVAGLAFSHLSQGAWLTSCGPLRQPLAGLVWATWWAWTVSVGLSRAQAEDTQMKQLFKNEWDQWAASVPWWFFPGIL</sequence>
<keyword evidence="2 5" id="KW-0812">Transmembrane</keyword>
<keyword evidence="5 6" id="KW-0489">Methyltransferase</keyword>
<comment type="caution">
    <text evidence="6">The sequence shown here is derived from an EMBL/GenBank/DDBJ whole genome shotgun (WGS) entry which is preliminary data.</text>
</comment>
<dbReference type="Pfam" id="PF04140">
    <property type="entry name" value="ICMT"/>
    <property type="match status" value="1"/>
</dbReference>
<feature type="transmembrane region" description="Helical" evidence="5">
    <location>
        <begin position="52"/>
        <end position="76"/>
    </location>
</feature>
<organism evidence="6 7">
    <name type="scientific">Lyophyllum shimeji</name>
    <name type="common">Hon-shimeji</name>
    <name type="synonym">Tricholoma shimeji</name>
    <dbReference type="NCBI Taxonomy" id="47721"/>
    <lineage>
        <taxon>Eukaryota</taxon>
        <taxon>Fungi</taxon>
        <taxon>Dikarya</taxon>
        <taxon>Basidiomycota</taxon>
        <taxon>Agaricomycotina</taxon>
        <taxon>Agaricomycetes</taxon>
        <taxon>Agaricomycetidae</taxon>
        <taxon>Agaricales</taxon>
        <taxon>Tricholomatineae</taxon>
        <taxon>Lyophyllaceae</taxon>
        <taxon>Lyophyllum</taxon>
    </lineage>
</organism>
<dbReference type="GO" id="GO:0005789">
    <property type="term" value="C:endoplasmic reticulum membrane"/>
    <property type="evidence" value="ECO:0007669"/>
    <property type="project" value="UniProtKB-SubCell"/>
</dbReference>
<dbReference type="EC" id="2.1.1.100" evidence="5"/>
<dbReference type="Gene3D" id="1.20.120.1630">
    <property type="match status" value="1"/>
</dbReference>
<keyword evidence="5 6" id="KW-0808">Transferase</keyword>
<comment type="similarity">
    <text evidence="5">Belongs to the class VI-like SAM-binding methyltransferase superfamily. Isoprenylcysteine carboxyl methyltransferase family.</text>
</comment>
<evidence type="ECO:0000256" key="3">
    <source>
        <dbReference type="ARBA" id="ARBA00022989"/>
    </source>
</evidence>
<dbReference type="EMBL" id="BRPK01000006">
    <property type="protein sequence ID" value="GLB39484.1"/>
    <property type="molecule type" value="Genomic_DNA"/>
</dbReference>
<keyword evidence="3 5" id="KW-1133">Transmembrane helix</keyword>
<dbReference type="GO" id="GO:0032259">
    <property type="term" value="P:methylation"/>
    <property type="evidence" value="ECO:0007669"/>
    <property type="project" value="UniProtKB-KW"/>
</dbReference>
<comment type="subcellular location">
    <subcellularLocation>
        <location evidence="5">Endoplasmic reticulum membrane</location>
        <topology evidence="5">Multi-pass membrane protein</topology>
    </subcellularLocation>
    <subcellularLocation>
        <location evidence="1">Membrane</location>
        <topology evidence="1">Multi-pass membrane protein</topology>
    </subcellularLocation>
</comment>
<keyword evidence="7" id="KW-1185">Reference proteome</keyword>
<keyword evidence="5" id="KW-0949">S-adenosyl-L-methionine</keyword>
<name>A0A9P3PQ10_LYOSH</name>
<dbReference type="OrthoDB" id="422086at2759"/>
<comment type="catalytic activity">
    <reaction evidence="5">
        <text>[protein]-C-terminal S-[(2E,6E)-farnesyl]-L-cysteine + S-adenosyl-L-methionine = [protein]-C-terminal S-[(2E,6E)-farnesyl]-L-cysteine methyl ester + S-adenosyl-L-homocysteine</text>
        <dbReference type="Rhea" id="RHEA:21672"/>
        <dbReference type="Rhea" id="RHEA-COMP:12125"/>
        <dbReference type="Rhea" id="RHEA-COMP:12126"/>
        <dbReference type="ChEBI" id="CHEBI:57856"/>
        <dbReference type="ChEBI" id="CHEBI:59789"/>
        <dbReference type="ChEBI" id="CHEBI:90510"/>
        <dbReference type="ChEBI" id="CHEBI:90511"/>
        <dbReference type="EC" id="2.1.1.100"/>
    </reaction>
</comment>
<feature type="transmembrane region" description="Helical" evidence="5">
    <location>
        <begin position="96"/>
        <end position="117"/>
    </location>
</feature>
<dbReference type="AlphaFoldDB" id="A0A9P3PQ10"/>
<keyword evidence="5" id="KW-0256">Endoplasmic reticulum</keyword>
<evidence type="ECO:0000256" key="4">
    <source>
        <dbReference type="ARBA" id="ARBA00023136"/>
    </source>
</evidence>
<evidence type="ECO:0000313" key="6">
    <source>
        <dbReference type="EMBL" id="GLB39484.1"/>
    </source>
</evidence>
<dbReference type="Proteomes" id="UP001063166">
    <property type="component" value="Unassembled WGS sequence"/>
</dbReference>
<feature type="transmembrane region" description="Helical" evidence="5">
    <location>
        <begin position="152"/>
        <end position="172"/>
    </location>
</feature>
<gene>
    <name evidence="6" type="ORF">LshimejAT787_0606460</name>
</gene>
<dbReference type="PANTHER" id="PTHR12714:SF26">
    <property type="entry name" value="ISOPRENYLCYSTEINE CARBOXYLMETHYLTRANSFERASE FAMILY PROTEIN"/>
    <property type="match status" value="1"/>
</dbReference>
<evidence type="ECO:0000256" key="5">
    <source>
        <dbReference type="RuleBase" id="RU362022"/>
    </source>
</evidence>
<dbReference type="GO" id="GO:0004671">
    <property type="term" value="F:protein C-terminal S-isoprenylcysteine carboxyl O-methyltransferase activity"/>
    <property type="evidence" value="ECO:0007669"/>
    <property type="project" value="UniProtKB-EC"/>
</dbReference>
<evidence type="ECO:0000313" key="7">
    <source>
        <dbReference type="Proteomes" id="UP001063166"/>
    </source>
</evidence>